<dbReference type="AlphaFoldDB" id="A0A8S2DVS9"/>
<evidence type="ECO:0000256" key="1">
    <source>
        <dbReference type="SAM" id="MobiDB-lite"/>
    </source>
</evidence>
<protein>
    <recommendedName>
        <fullName evidence="5">Poly [ADP-ribose] polymerase</fullName>
    </recommendedName>
</protein>
<dbReference type="Proteomes" id="UP000677228">
    <property type="component" value="Unassembled WGS sequence"/>
</dbReference>
<evidence type="ECO:0000313" key="4">
    <source>
        <dbReference type="Proteomes" id="UP000677228"/>
    </source>
</evidence>
<dbReference type="EMBL" id="CAJOBA010006829">
    <property type="protein sequence ID" value="CAF3784413.1"/>
    <property type="molecule type" value="Genomic_DNA"/>
</dbReference>
<sequence length="198" mass="20917">MPQYSVKSTSAAAPPTPESQERLNENAVQWLFHGCVVAAQSIQDECFNRSYGRRQGKLLSAGTYFTRNAASSHAYATTDREALHRICLVRVLIGNWHIIITRNMAGLFGNIGAAFVDNAADRLVDNFIPGNGYFNSVATTGVNQYLNNEINSNFFPGALGGGYGGYGSGFGYGGGYGGYGGDYGGGYGGYGGGGGGWF</sequence>
<accession>A0A8S2DVS9</accession>
<dbReference type="SUPFAM" id="SSF56399">
    <property type="entry name" value="ADP-ribosylation"/>
    <property type="match status" value="1"/>
</dbReference>
<reference evidence="2" key="1">
    <citation type="submission" date="2021-02" db="EMBL/GenBank/DDBJ databases">
        <authorList>
            <person name="Nowell W R."/>
        </authorList>
    </citation>
    <scope>NUCLEOTIDE SEQUENCE</scope>
</reference>
<organism evidence="2 4">
    <name type="scientific">Didymodactylos carnosus</name>
    <dbReference type="NCBI Taxonomy" id="1234261"/>
    <lineage>
        <taxon>Eukaryota</taxon>
        <taxon>Metazoa</taxon>
        <taxon>Spiralia</taxon>
        <taxon>Gnathifera</taxon>
        <taxon>Rotifera</taxon>
        <taxon>Eurotatoria</taxon>
        <taxon>Bdelloidea</taxon>
        <taxon>Philodinida</taxon>
        <taxon>Philodinidae</taxon>
        <taxon>Didymodactylos</taxon>
    </lineage>
</organism>
<gene>
    <name evidence="2" type="ORF">OVA965_LOCUS15253</name>
    <name evidence="3" type="ORF">TMI583_LOCUS15259</name>
</gene>
<evidence type="ECO:0000313" key="3">
    <source>
        <dbReference type="EMBL" id="CAF3784413.1"/>
    </source>
</evidence>
<dbReference type="EMBL" id="CAJNOK010006820">
    <property type="protein sequence ID" value="CAF1015342.1"/>
    <property type="molecule type" value="Genomic_DNA"/>
</dbReference>
<evidence type="ECO:0008006" key="5">
    <source>
        <dbReference type="Google" id="ProtNLM"/>
    </source>
</evidence>
<name>A0A8S2DVS9_9BILA</name>
<proteinExistence type="predicted"/>
<dbReference type="Gene3D" id="3.90.228.10">
    <property type="match status" value="1"/>
</dbReference>
<dbReference type="Proteomes" id="UP000682733">
    <property type="component" value="Unassembled WGS sequence"/>
</dbReference>
<evidence type="ECO:0000313" key="2">
    <source>
        <dbReference type="EMBL" id="CAF1015342.1"/>
    </source>
</evidence>
<comment type="caution">
    <text evidence="2">The sequence shown here is derived from an EMBL/GenBank/DDBJ whole genome shotgun (WGS) entry which is preliminary data.</text>
</comment>
<feature type="region of interest" description="Disordered" evidence="1">
    <location>
        <begin position="1"/>
        <end position="20"/>
    </location>
</feature>
<feature type="compositionally biased region" description="Polar residues" evidence="1">
    <location>
        <begin position="1"/>
        <end position="11"/>
    </location>
</feature>